<comment type="caution">
    <text evidence="2">The sequence shown here is derived from an EMBL/GenBank/DDBJ whole genome shotgun (WGS) entry which is preliminary data.</text>
</comment>
<proteinExistence type="predicted"/>
<evidence type="ECO:0000256" key="1">
    <source>
        <dbReference type="SAM" id="MobiDB-lite"/>
    </source>
</evidence>
<keyword evidence="3" id="KW-1185">Reference proteome</keyword>
<sequence>MVKEIGRYDQFPNTGQTSSTVALFGRSVVHIKPTSRMATRRPSKSLRGTPQHPMKNHATLDQADPNQAKRSSRFASIGQTDII</sequence>
<evidence type="ECO:0000313" key="2">
    <source>
        <dbReference type="EMBL" id="KAF3592001.1"/>
    </source>
</evidence>
<feature type="compositionally biased region" description="Polar residues" evidence="1">
    <location>
        <begin position="64"/>
        <end position="83"/>
    </location>
</feature>
<protein>
    <submittedName>
        <fullName evidence="2">Uncharacterized protein</fullName>
    </submittedName>
</protein>
<dbReference type="Proteomes" id="UP000266723">
    <property type="component" value="Unassembled WGS sequence"/>
</dbReference>
<evidence type="ECO:0000313" key="3">
    <source>
        <dbReference type="Proteomes" id="UP000266723"/>
    </source>
</evidence>
<reference evidence="2 3" key="1">
    <citation type="journal article" date="2020" name="BMC Genomics">
        <title>Intraspecific diversification of the crop wild relative Brassica cretica Lam. using demographic model selection.</title>
        <authorList>
            <person name="Kioukis A."/>
            <person name="Michalopoulou V.A."/>
            <person name="Briers L."/>
            <person name="Pirintsos S."/>
            <person name="Studholme D.J."/>
            <person name="Pavlidis P."/>
            <person name="Sarris P.F."/>
        </authorList>
    </citation>
    <scope>NUCLEOTIDE SEQUENCE [LARGE SCALE GENOMIC DNA]</scope>
    <source>
        <strain evidence="3">cv. PFS-1207/04</strain>
    </source>
</reference>
<dbReference type="EMBL" id="QGKV02000299">
    <property type="protein sequence ID" value="KAF3592001.1"/>
    <property type="molecule type" value="Genomic_DNA"/>
</dbReference>
<gene>
    <name evidence="2" type="ORF">DY000_02024016</name>
</gene>
<organism evidence="2 3">
    <name type="scientific">Brassica cretica</name>
    <name type="common">Mustard</name>
    <dbReference type="NCBI Taxonomy" id="69181"/>
    <lineage>
        <taxon>Eukaryota</taxon>
        <taxon>Viridiplantae</taxon>
        <taxon>Streptophyta</taxon>
        <taxon>Embryophyta</taxon>
        <taxon>Tracheophyta</taxon>
        <taxon>Spermatophyta</taxon>
        <taxon>Magnoliopsida</taxon>
        <taxon>eudicotyledons</taxon>
        <taxon>Gunneridae</taxon>
        <taxon>Pentapetalae</taxon>
        <taxon>rosids</taxon>
        <taxon>malvids</taxon>
        <taxon>Brassicales</taxon>
        <taxon>Brassicaceae</taxon>
        <taxon>Brassiceae</taxon>
        <taxon>Brassica</taxon>
    </lineage>
</organism>
<feature type="region of interest" description="Disordered" evidence="1">
    <location>
        <begin position="33"/>
        <end position="83"/>
    </location>
</feature>
<accession>A0ABQ7E5S2</accession>
<name>A0ABQ7E5S2_BRACR</name>